<comment type="caution">
    <text evidence="1">The sequence shown here is derived from an EMBL/GenBank/DDBJ whole genome shotgun (WGS) entry which is preliminary data.</text>
</comment>
<organism evidence="1 2">
    <name type="scientific">Rotaria sordida</name>
    <dbReference type="NCBI Taxonomy" id="392033"/>
    <lineage>
        <taxon>Eukaryota</taxon>
        <taxon>Metazoa</taxon>
        <taxon>Spiralia</taxon>
        <taxon>Gnathifera</taxon>
        <taxon>Rotifera</taxon>
        <taxon>Eurotatoria</taxon>
        <taxon>Bdelloidea</taxon>
        <taxon>Philodinida</taxon>
        <taxon>Philodinidae</taxon>
        <taxon>Rotaria</taxon>
    </lineage>
</organism>
<accession>A0A820NSB7</accession>
<gene>
    <name evidence="1" type="ORF">FNK824_LOCUS43687</name>
</gene>
<dbReference type="EMBL" id="CAJOBE010063271">
    <property type="protein sequence ID" value="CAF4393073.1"/>
    <property type="molecule type" value="Genomic_DNA"/>
</dbReference>
<evidence type="ECO:0000313" key="1">
    <source>
        <dbReference type="EMBL" id="CAF4393073.1"/>
    </source>
</evidence>
<evidence type="ECO:0008006" key="3">
    <source>
        <dbReference type="Google" id="ProtNLM"/>
    </source>
</evidence>
<reference evidence="1" key="1">
    <citation type="submission" date="2021-02" db="EMBL/GenBank/DDBJ databases">
        <authorList>
            <person name="Nowell W R."/>
        </authorList>
    </citation>
    <scope>NUCLEOTIDE SEQUENCE</scope>
</reference>
<sequence>MIDETTDIIRHQQVSLVIRYTDDQFQCLFNLLIEWLNKLGLDIKNIVGQGFDGASSMTGEYKGVASRLIQVSPTALYVH</sequence>
<name>A0A820NSB7_9BILA</name>
<dbReference type="AlphaFoldDB" id="A0A820NSB7"/>
<dbReference type="PANTHER" id="PTHR45749">
    <property type="match status" value="1"/>
</dbReference>
<evidence type="ECO:0000313" key="2">
    <source>
        <dbReference type="Proteomes" id="UP000663874"/>
    </source>
</evidence>
<feature type="non-terminal residue" evidence="1">
    <location>
        <position position="1"/>
    </location>
</feature>
<dbReference type="PANTHER" id="PTHR45749:SF21">
    <property type="entry name" value="DUF4371 DOMAIN-CONTAINING PROTEIN"/>
    <property type="match status" value="1"/>
</dbReference>
<dbReference type="Proteomes" id="UP000663874">
    <property type="component" value="Unassembled WGS sequence"/>
</dbReference>
<protein>
    <recommendedName>
        <fullName evidence="3">DUF4371 domain-containing protein</fullName>
    </recommendedName>
</protein>
<proteinExistence type="predicted"/>